<accession>A0AAD8SSS4</accession>
<comment type="caution">
    <text evidence="2">The sequence shown here is derived from an EMBL/GenBank/DDBJ whole genome shotgun (WGS) entry which is preliminary data.</text>
</comment>
<dbReference type="Pfam" id="PF08787">
    <property type="entry name" value="Alginate_lyase2"/>
    <property type="match status" value="1"/>
</dbReference>
<proteinExistence type="predicted"/>
<dbReference type="InterPro" id="IPR014895">
    <property type="entry name" value="Alginate_lyase_2"/>
</dbReference>
<name>A0AAD8SSS4_LOLMU</name>
<organism evidence="2 3">
    <name type="scientific">Lolium multiflorum</name>
    <name type="common">Italian ryegrass</name>
    <name type="synonym">Lolium perenne subsp. multiflorum</name>
    <dbReference type="NCBI Taxonomy" id="4521"/>
    <lineage>
        <taxon>Eukaryota</taxon>
        <taxon>Viridiplantae</taxon>
        <taxon>Streptophyta</taxon>
        <taxon>Embryophyta</taxon>
        <taxon>Tracheophyta</taxon>
        <taxon>Spermatophyta</taxon>
        <taxon>Magnoliopsida</taxon>
        <taxon>Liliopsida</taxon>
        <taxon>Poales</taxon>
        <taxon>Poaceae</taxon>
        <taxon>BOP clade</taxon>
        <taxon>Pooideae</taxon>
        <taxon>Poodae</taxon>
        <taxon>Poeae</taxon>
        <taxon>Poeae Chloroplast Group 2 (Poeae type)</taxon>
        <taxon>Loliodinae</taxon>
        <taxon>Loliinae</taxon>
        <taxon>Lolium</taxon>
    </lineage>
</organism>
<dbReference type="PANTHER" id="PTHR33681">
    <property type="entry name" value="BINDING PROTEIN, PUTATIVE, EXPRESSED-RELATED"/>
    <property type="match status" value="1"/>
</dbReference>
<evidence type="ECO:0000313" key="3">
    <source>
        <dbReference type="Proteomes" id="UP001231189"/>
    </source>
</evidence>
<dbReference type="SUPFAM" id="SSF49899">
    <property type="entry name" value="Concanavalin A-like lectins/glucanases"/>
    <property type="match status" value="1"/>
</dbReference>
<sequence>MGLATVASLEGLNFSSRNLLDSAAGGTFMSITLGAATNLLDDMMINYSEWHTERTPQGKKLNSVEETSSLSDKIDVIMSMLVNGRSNVDPNNVPLASLVAQEEHVDVNFIKNNNFNNNAYRNNFGNNYRPYPSNNGNGCGNSYGNPYNNSRSTPSGLEIMLKEFISTQTAFNKSVEEKLGKIDVLASKVDSLAADVDLLKLKVMPNEDKDIKSFATANAIQVRIDDNIRLMAELHARWEREEKLAKENNVAKVWTITTTSNVDASHVAKPPTINGKIIGVGNVFTPSIKRAKLPETAETVCDKSAEIFQNLAVTVAAMGAARASSLTAGFTPVRLTESQFVVQKPYNVPLDARYKFAGGVRRLWVYSTDKPGSPTHPGGARTEIKINKVYSSGVWQFKGEVYVPTGTSGASIMQIFGAAPERQATTLMLHVYDGSLTFYHDLHRVLAENIYNRWIRLNVIHHMATRNVTVYVDGHERLSYRGPGAPSAPHYFKFGVYKQSHHHPSQVMESRWRNVAVFIKP</sequence>
<feature type="domain" description="Alginate lyase 2" evidence="1">
    <location>
        <begin position="338"/>
        <end position="517"/>
    </location>
</feature>
<dbReference type="Proteomes" id="UP001231189">
    <property type="component" value="Unassembled WGS sequence"/>
</dbReference>
<dbReference type="AlphaFoldDB" id="A0AAD8SSS4"/>
<reference evidence="2" key="1">
    <citation type="submission" date="2023-07" db="EMBL/GenBank/DDBJ databases">
        <title>A chromosome-level genome assembly of Lolium multiflorum.</title>
        <authorList>
            <person name="Chen Y."/>
            <person name="Copetti D."/>
            <person name="Kolliker R."/>
            <person name="Studer B."/>
        </authorList>
    </citation>
    <scope>NUCLEOTIDE SEQUENCE</scope>
    <source>
        <strain evidence="2">02402/16</strain>
        <tissue evidence="2">Leaf</tissue>
    </source>
</reference>
<gene>
    <name evidence="2" type="ORF">QYE76_050922</name>
</gene>
<keyword evidence="3" id="KW-1185">Reference proteome</keyword>
<dbReference type="EMBL" id="JAUUTY010000003">
    <property type="protein sequence ID" value="KAK1662763.1"/>
    <property type="molecule type" value="Genomic_DNA"/>
</dbReference>
<evidence type="ECO:0000259" key="1">
    <source>
        <dbReference type="Pfam" id="PF08787"/>
    </source>
</evidence>
<dbReference type="Gene3D" id="2.60.120.200">
    <property type="match status" value="1"/>
</dbReference>
<evidence type="ECO:0000313" key="2">
    <source>
        <dbReference type="EMBL" id="KAK1662763.1"/>
    </source>
</evidence>
<dbReference type="PANTHER" id="PTHR33681:SF15">
    <property type="entry name" value="ALGINATE LYASE 2 DOMAIN-CONTAINING PROTEIN"/>
    <property type="match status" value="1"/>
</dbReference>
<dbReference type="InterPro" id="IPR013320">
    <property type="entry name" value="ConA-like_dom_sf"/>
</dbReference>
<protein>
    <recommendedName>
        <fullName evidence="1">Alginate lyase 2 domain-containing protein</fullName>
    </recommendedName>
</protein>